<dbReference type="InterPro" id="IPR025269">
    <property type="entry name" value="SAM-like_dom"/>
</dbReference>
<dbReference type="OrthoDB" id="1493636at2"/>
<dbReference type="RefSeq" id="WP_013548196.1">
    <property type="nucleotide sequence ID" value="NC_014933.1"/>
</dbReference>
<dbReference type="InterPro" id="IPR013762">
    <property type="entry name" value="Integrase-like_cat_sf"/>
</dbReference>
<dbReference type="AlphaFoldDB" id="E6SWE8"/>
<dbReference type="PANTHER" id="PTHR30349">
    <property type="entry name" value="PHAGE INTEGRASE-RELATED"/>
    <property type="match status" value="1"/>
</dbReference>
<reference evidence="6 7" key="2">
    <citation type="journal article" date="2011" name="Stand. Genomic Sci.">
        <title>Complete genome sequence of Bacteroides helcogenes type strain (P 36-108).</title>
        <authorList>
            <person name="Pati A."/>
            <person name="Gronow S."/>
            <person name="Zeytun A."/>
            <person name="Lapidus A."/>
            <person name="Nolan M."/>
            <person name="Hammon N."/>
            <person name="Deshpande S."/>
            <person name="Cheng J.F."/>
            <person name="Tapia R."/>
            <person name="Han C."/>
            <person name="Goodwin L."/>
            <person name="Pitluck S."/>
            <person name="Liolios K."/>
            <person name="Pagani I."/>
            <person name="Ivanova N."/>
            <person name="Mavromatis K."/>
            <person name="Chen A."/>
            <person name="Palaniappan K."/>
            <person name="Land M."/>
            <person name="Hauser L."/>
            <person name="Chang Y.J."/>
            <person name="Jeffries C.D."/>
            <person name="Detter J.C."/>
            <person name="Brambilla E."/>
            <person name="Rohde M."/>
            <person name="Goker M."/>
            <person name="Woyke T."/>
            <person name="Bristow J."/>
            <person name="Eisen J.A."/>
            <person name="Markowitz V."/>
            <person name="Hugenholtz P."/>
            <person name="Kyrpides N.C."/>
            <person name="Klenk H.P."/>
            <person name="Lucas S."/>
        </authorList>
    </citation>
    <scope>NUCLEOTIDE SEQUENCE [LARGE SCALE GENOMIC DNA]</scope>
    <source>
        <strain evidence="7">ATCC 35417 / DSM 20613 / JCM 6297 / CCUG 15421 / P 36-108</strain>
    </source>
</reference>
<evidence type="ECO:0000256" key="1">
    <source>
        <dbReference type="ARBA" id="ARBA00008857"/>
    </source>
</evidence>
<reference key="1">
    <citation type="submission" date="2010-11" db="EMBL/GenBank/DDBJ databases">
        <title>The complete genome of Bacteroides helcogenes P 36-108.</title>
        <authorList>
            <consortium name="US DOE Joint Genome Institute (JGI-PGF)"/>
            <person name="Lucas S."/>
            <person name="Copeland A."/>
            <person name="Lapidus A."/>
            <person name="Bruce D."/>
            <person name="Goodwin L."/>
            <person name="Pitluck S."/>
            <person name="Kyrpides N."/>
            <person name="Mavromatis K."/>
            <person name="Ivanova N."/>
            <person name="Zeytun A."/>
            <person name="Brettin T."/>
            <person name="Detter J.C."/>
            <person name="Tapia R."/>
            <person name="Han C."/>
            <person name="Land M."/>
            <person name="Hauser L."/>
            <person name="Markowitz V."/>
            <person name="Cheng J.-F."/>
            <person name="Hugenholtz P."/>
            <person name="Woyke T."/>
            <person name="Wu D."/>
            <person name="Gronow S."/>
            <person name="Wellnitz S."/>
            <person name="Brambilla E."/>
            <person name="Klenk H.-P."/>
            <person name="Eisen J.A."/>
        </authorList>
    </citation>
    <scope>NUCLEOTIDE SEQUENCE</scope>
    <source>
        <strain>P 36-108</strain>
    </source>
</reference>
<dbReference type="EMBL" id="CP002352">
    <property type="protein sequence ID" value="ADV44609.1"/>
    <property type="molecule type" value="Genomic_DNA"/>
</dbReference>
<dbReference type="HOGENOM" id="CLU_033139_2_1_10"/>
<comment type="similarity">
    <text evidence="1">Belongs to the 'phage' integrase family.</text>
</comment>
<dbReference type="GO" id="GO:0003677">
    <property type="term" value="F:DNA binding"/>
    <property type="evidence" value="ECO:0007669"/>
    <property type="project" value="UniProtKB-KW"/>
</dbReference>
<dbReference type="Pfam" id="PF00589">
    <property type="entry name" value="Phage_integrase"/>
    <property type="match status" value="1"/>
</dbReference>
<dbReference type="SUPFAM" id="SSF56349">
    <property type="entry name" value="DNA breaking-rejoining enzymes"/>
    <property type="match status" value="1"/>
</dbReference>
<evidence type="ECO:0000256" key="2">
    <source>
        <dbReference type="ARBA" id="ARBA00023125"/>
    </source>
</evidence>
<dbReference type="Gene3D" id="1.10.150.130">
    <property type="match status" value="1"/>
</dbReference>
<dbReference type="Gene3D" id="1.10.443.10">
    <property type="entry name" value="Intergrase catalytic core"/>
    <property type="match status" value="1"/>
</dbReference>
<feature type="domain" description="Tyr recombinase" evidence="5">
    <location>
        <begin position="214"/>
        <end position="387"/>
    </location>
</feature>
<dbReference type="InterPro" id="IPR035386">
    <property type="entry name" value="Arm-DNA-bind_5"/>
</dbReference>
<dbReference type="PATRIC" id="fig|693979.3.peg.2782"/>
<dbReference type="PANTHER" id="PTHR30349:SF64">
    <property type="entry name" value="PROPHAGE INTEGRASE INTD-RELATED"/>
    <property type="match status" value="1"/>
</dbReference>
<gene>
    <name evidence="6" type="ordered locus">Bache_2657</name>
</gene>
<protein>
    <submittedName>
        <fullName evidence="6">Integrase family protein</fullName>
    </submittedName>
</protein>
<accession>E6SWE8</accession>
<evidence type="ECO:0000256" key="3">
    <source>
        <dbReference type="ARBA" id="ARBA00023172"/>
    </source>
</evidence>
<proteinExistence type="inferred from homology"/>
<organism evidence="6 7">
    <name type="scientific">Bacteroides helcogenes (strain ATCC 35417 / DSM 20613 / JCM 6297 / CCUG 15421 / P 36-108)</name>
    <dbReference type="NCBI Taxonomy" id="693979"/>
    <lineage>
        <taxon>Bacteria</taxon>
        <taxon>Pseudomonadati</taxon>
        <taxon>Bacteroidota</taxon>
        <taxon>Bacteroidia</taxon>
        <taxon>Bacteroidales</taxon>
        <taxon>Bacteroidaceae</taxon>
        <taxon>Bacteroides</taxon>
    </lineage>
</organism>
<name>E6SWE8_BACT6</name>
<feature type="region of interest" description="Disordered" evidence="4">
    <location>
        <begin position="388"/>
        <end position="418"/>
    </location>
</feature>
<dbReference type="KEGG" id="bhl:Bache_2657"/>
<evidence type="ECO:0000313" key="7">
    <source>
        <dbReference type="Proteomes" id="UP000008630"/>
    </source>
</evidence>
<evidence type="ECO:0000259" key="5">
    <source>
        <dbReference type="PROSITE" id="PS51898"/>
    </source>
</evidence>
<dbReference type="Proteomes" id="UP000008630">
    <property type="component" value="Chromosome"/>
</dbReference>
<dbReference type="eggNOG" id="COG0582">
    <property type="taxonomic scope" value="Bacteria"/>
</dbReference>
<dbReference type="InterPro" id="IPR011010">
    <property type="entry name" value="DNA_brk_join_enz"/>
</dbReference>
<dbReference type="InterPro" id="IPR010998">
    <property type="entry name" value="Integrase_recombinase_N"/>
</dbReference>
<keyword evidence="7" id="KW-1185">Reference proteome</keyword>
<dbReference type="STRING" id="693979.Bache_2657"/>
<dbReference type="Pfam" id="PF17293">
    <property type="entry name" value="Arm-DNA-bind_5"/>
    <property type="match status" value="1"/>
</dbReference>
<evidence type="ECO:0000256" key="4">
    <source>
        <dbReference type="SAM" id="MobiDB-lite"/>
    </source>
</evidence>
<dbReference type="GO" id="GO:0006310">
    <property type="term" value="P:DNA recombination"/>
    <property type="evidence" value="ECO:0007669"/>
    <property type="project" value="UniProtKB-KW"/>
</dbReference>
<keyword evidence="2" id="KW-0238">DNA-binding</keyword>
<dbReference type="CDD" id="cd01185">
    <property type="entry name" value="INTN1_C_like"/>
    <property type="match status" value="1"/>
</dbReference>
<evidence type="ECO:0000313" key="6">
    <source>
        <dbReference type="EMBL" id="ADV44609.1"/>
    </source>
</evidence>
<keyword evidence="3" id="KW-0233">DNA recombination</keyword>
<dbReference type="GO" id="GO:0015074">
    <property type="term" value="P:DNA integration"/>
    <property type="evidence" value="ECO:0007669"/>
    <property type="project" value="InterPro"/>
</dbReference>
<sequence length="418" mass="48132">MRSTFTLLPYINRSKVKADGTTAILCRITIDGKQTAISTGISCKPEEWNSKTGEIRNNRENNRLQEFCRQTEKAYDEILKSNSAVSAETLKNHICKQNILPTTLLEMGEVERERLRVRSKEIDSISSYRASRYYQQYVSEFLLSNGKKDILLEDVTEEFGKSLKAYLKNAKNLGYGQINHSLRWLNRLMYLAVDKEIIRVNPIEDVEYEKKPAPKHRYISRDEFKKILATPMHDRRMELARHAFIFSSLTGLAYADIELLYPHHIGANAEGRRYIRINRRKTKIEAFIPLHPIAEKILTLYNTTNDEQPVFPLPSRDALWFEIHELGVAIGKEENLSYHAARHSFGTFLISAGLPIESIAKMMGHSNISTTQGYARITDDKISKDMDILMERRKKNSAGEKSKEEPTDKTDKKVTTKK</sequence>
<dbReference type="Pfam" id="PF13102">
    <property type="entry name" value="Phage_int_SAM_5"/>
    <property type="match status" value="1"/>
</dbReference>
<dbReference type="InterPro" id="IPR050090">
    <property type="entry name" value="Tyrosine_recombinase_XerCD"/>
</dbReference>
<dbReference type="InterPro" id="IPR002104">
    <property type="entry name" value="Integrase_catalytic"/>
</dbReference>
<dbReference type="PROSITE" id="PS51898">
    <property type="entry name" value="TYR_RECOMBINASE"/>
    <property type="match status" value="1"/>
</dbReference>